<dbReference type="SUPFAM" id="SSF50182">
    <property type="entry name" value="Sm-like ribonucleoproteins"/>
    <property type="match status" value="1"/>
</dbReference>
<dbReference type="GO" id="GO:1990904">
    <property type="term" value="C:ribonucleoprotein complex"/>
    <property type="evidence" value="ECO:0007669"/>
    <property type="project" value="UniProtKB-KW"/>
</dbReference>
<evidence type="ECO:0000259" key="4">
    <source>
        <dbReference type="PROSITE" id="PS52002"/>
    </source>
</evidence>
<name>A0A075G9R4_9ARCH</name>
<keyword evidence="3 5" id="KW-0687">Ribonucleoprotein</keyword>
<dbReference type="SMART" id="SM00651">
    <property type="entry name" value="Sm"/>
    <property type="match status" value="1"/>
</dbReference>
<evidence type="ECO:0000256" key="2">
    <source>
        <dbReference type="ARBA" id="ARBA00021121"/>
    </source>
</evidence>
<sequence length="78" mass="8539">MTVDMAVKTLEESLEKIVLIKLKGGKVLRGLLRGYDNHMNLILGEAEEVIEDGQNDVLGTIVVRGDNVIIISPPPTKK</sequence>
<evidence type="ECO:0000313" key="5">
    <source>
        <dbReference type="EMBL" id="AIE98686.1"/>
    </source>
</evidence>
<evidence type="ECO:0000256" key="1">
    <source>
        <dbReference type="ARBA" id="ARBA00006850"/>
    </source>
</evidence>
<gene>
    <name evidence="5" type="primary">RUXX</name>
</gene>
<accession>A0A075G9R4</accession>
<dbReference type="AlphaFoldDB" id="A0A075G9R4"/>
<protein>
    <recommendedName>
        <fullName evidence="2">Putative snRNP Sm-like protein</fullName>
    </recommendedName>
</protein>
<reference evidence="5" key="1">
    <citation type="journal article" date="2014" name="Genome Biol. Evol.">
        <title>Pangenome evidence for extensive interdomain horizontal transfer affecting lineage core and shell genes in uncultured planktonic thaumarchaeota and euryarchaeota.</title>
        <authorList>
            <person name="Deschamps P."/>
            <person name="Zivanovic Y."/>
            <person name="Moreira D."/>
            <person name="Rodriguez-Valera F."/>
            <person name="Lopez-Garcia P."/>
        </authorList>
    </citation>
    <scope>NUCLEOTIDE SEQUENCE</scope>
</reference>
<dbReference type="InterPro" id="IPR010920">
    <property type="entry name" value="LSM_dom_sf"/>
</dbReference>
<dbReference type="PANTHER" id="PTHR10553:SF5">
    <property type="entry name" value="U6 SNRNA-ASSOCIATED SM-LIKE PROTEIN LSM7"/>
    <property type="match status" value="1"/>
</dbReference>
<dbReference type="PANTHER" id="PTHR10553">
    <property type="entry name" value="SMALL NUCLEAR RIBONUCLEOPROTEIN"/>
    <property type="match status" value="1"/>
</dbReference>
<feature type="domain" description="Sm" evidence="4">
    <location>
        <begin position="5"/>
        <end position="77"/>
    </location>
</feature>
<proteinExistence type="inferred from homology"/>
<dbReference type="InterPro" id="IPR022901">
    <property type="entry name" value="snRNP_Sm-like_arc"/>
</dbReference>
<dbReference type="GO" id="GO:0003723">
    <property type="term" value="F:RNA binding"/>
    <property type="evidence" value="ECO:0007669"/>
    <property type="project" value="InterPro"/>
</dbReference>
<dbReference type="InterPro" id="IPR044641">
    <property type="entry name" value="Lsm7/SmG-like"/>
</dbReference>
<dbReference type="InterPro" id="IPR047575">
    <property type="entry name" value="Sm"/>
</dbReference>
<organism evidence="5">
    <name type="scientific">uncultured marine thaumarchaeote KM3_06_C02</name>
    <dbReference type="NCBI Taxonomy" id="1455976"/>
    <lineage>
        <taxon>Archaea</taxon>
        <taxon>Nitrososphaerota</taxon>
        <taxon>environmental samples</taxon>
    </lineage>
</organism>
<dbReference type="CDD" id="cd01731">
    <property type="entry name" value="archaeal_Sm1"/>
    <property type="match status" value="1"/>
</dbReference>
<evidence type="ECO:0000256" key="3">
    <source>
        <dbReference type="ARBA" id="ARBA00023274"/>
    </source>
</evidence>
<dbReference type="InterPro" id="IPR001163">
    <property type="entry name" value="Sm_dom_euk/arc"/>
</dbReference>
<dbReference type="Pfam" id="PF01423">
    <property type="entry name" value="LSM"/>
    <property type="match status" value="1"/>
</dbReference>
<dbReference type="EMBL" id="KF900541">
    <property type="protein sequence ID" value="AIE98686.1"/>
    <property type="molecule type" value="Genomic_DNA"/>
</dbReference>
<dbReference type="Gene3D" id="2.30.30.100">
    <property type="match status" value="1"/>
</dbReference>
<comment type="similarity">
    <text evidence="1">Belongs to the snRNP Sm proteins family.</text>
</comment>
<dbReference type="PROSITE" id="PS52002">
    <property type="entry name" value="SM"/>
    <property type="match status" value="1"/>
</dbReference>